<dbReference type="GO" id="GO:0000124">
    <property type="term" value="C:SAGA complex"/>
    <property type="evidence" value="ECO:0007669"/>
    <property type="project" value="InterPro"/>
</dbReference>
<dbReference type="GO" id="GO:0046982">
    <property type="term" value="F:protein heterodimerization activity"/>
    <property type="evidence" value="ECO:0007669"/>
    <property type="project" value="InterPro"/>
</dbReference>
<sequence length="468" mass="51363">MAEYGGQMMGQQYGISEVGHSPAGMHRMPGQHSSPQQPLFHGQQHSSPQQPVYTGQHSSPQQPVYQGQHASPQQTLYQSQRSSPQQPVSSQILQNQHQLLSNQTHQSQPQSQQQQQAAQQTQQQPPQQQSMIVTSVGQQMISSLSHGPPQTQQHQLISNPQNQHQMMPSSSQQHQIVSQSGPHQILTTSTTKQHQILTTSQHQMISPQGQHQILAQSPQFIQHQPVVAQQPVAQTSFAVPAQAHLRQQNPVYQQSAQHRVAAPRFATSSENRGTLQRSPSIQRVQVGQSSAIRQALGHITSAATPTSSVAVATGVVTTSTASVSTATTTATLGSATTTTSCPSTTASAEPISLNGMKLLEKDALETLIKSVDPFETVEDDVSDALKQLVEEFVDEVIEQTARVARHRGSTRLESKDVRYVLEKRFKIFLPAQAVHNIQQNERTVCTKSPTVEAHRQRMNLIKKTLQKP</sequence>
<comment type="similarity">
    <text evidence="2">Belongs to the TAF12 family.</text>
</comment>
<dbReference type="PANTHER" id="PTHR12264">
    <property type="entry name" value="TRANSCRIPTION INITIATION FACTOR TFIID SUBUNIT 12"/>
    <property type="match status" value="1"/>
</dbReference>
<keyword evidence="9" id="KW-1185">Reference proteome</keyword>
<dbReference type="SUPFAM" id="SSF47113">
    <property type="entry name" value="Histone-fold"/>
    <property type="match status" value="1"/>
</dbReference>
<evidence type="ECO:0000256" key="2">
    <source>
        <dbReference type="ARBA" id="ARBA00007530"/>
    </source>
</evidence>
<proteinExistence type="inferred from homology"/>
<evidence type="ECO:0000256" key="7">
    <source>
        <dbReference type="SAM" id="MobiDB-lite"/>
    </source>
</evidence>
<dbReference type="GO" id="GO:0051123">
    <property type="term" value="P:RNA polymerase II preinitiation complex assembly"/>
    <property type="evidence" value="ECO:0007669"/>
    <property type="project" value="TreeGrafter"/>
</dbReference>
<dbReference type="Gene3D" id="1.10.20.10">
    <property type="entry name" value="Histone, subunit A"/>
    <property type="match status" value="1"/>
</dbReference>
<protein>
    <recommendedName>
        <fullName evidence="3">Transcription initiation factor TFIID subunit 12</fullName>
    </recommendedName>
</protein>
<dbReference type="AlphaFoldDB" id="A0A0N5AR07"/>
<keyword evidence="5" id="KW-0804">Transcription</keyword>
<dbReference type="PANTHER" id="PTHR12264:SF21">
    <property type="entry name" value="TRANSCRIPTION INITIATION FACTOR TFIID SUBUNIT 12"/>
    <property type="match status" value="1"/>
</dbReference>
<dbReference type="GO" id="GO:0017025">
    <property type="term" value="F:TBP-class protein binding"/>
    <property type="evidence" value="ECO:0007669"/>
    <property type="project" value="TreeGrafter"/>
</dbReference>
<evidence type="ECO:0000259" key="8">
    <source>
        <dbReference type="Pfam" id="PF03847"/>
    </source>
</evidence>
<evidence type="ECO:0000256" key="4">
    <source>
        <dbReference type="ARBA" id="ARBA00023015"/>
    </source>
</evidence>
<evidence type="ECO:0000313" key="10">
    <source>
        <dbReference type="WBParaSite" id="SMUV_0000713701-mRNA-1"/>
    </source>
</evidence>
<feature type="compositionally biased region" description="Low complexity" evidence="7">
    <location>
        <begin position="103"/>
        <end position="130"/>
    </location>
</feature>
<dbReference type="InterPro" id="IPR037794">
    <property type="entry name" value="TAF12"/>
</dbReference>
<evidence type="ECO:0000256" key="3">
    <source>
        <dbReference type="ARBA" id="ARBA00017484"/>
    </source>
</evidence>
<dbReference type="GO" id="GO:0003677">
    <property type="term" value="F:DNA binding"/>
    <property type="evidence" value="ECO:0007669"/>
    <property type="project" value="TreeGrafter"/>
</dbReference>
<name>A0A0N5AR07_9BILA</name>
<evidence type="ECO:0000313" key="9">
    <source>
        <dbReference type="Proteomes" id="UP000046393"/>
    </source>
</evidence>
<feature type="compositionally biased region" description="Polar residues" evidence="7">
    <location>
        <begin position="31"/>
        <end position="77"/>
    </location>
</feature>
<evidence type="ECO:0000256" key="5">
    <source>
        <dbReference type="ARBA" id="ARBA00023163"/>
    </source>
</evidence>
<accession>A0A0N5AR07</accession>
<feature type="compositionally biased region" description="Low complexity" evidence="7">
    <location>
        <begin position="160"/>
        <end position="180"/>
    </location>
</feature>
<dbReference type="Proteomes" id="UP000046393">
    <property type="component" value="Unplaced"/>
</dbReference>
<evidence type="ECO:0000256" key="6">
    <source>
        <dbReference type="ARBA" id="ARBA00023242"/>
    </source>
</evidence>
<organism evidence="9 10">
    <name type="scientific">Syphacia muris</name>
    <dbReference type="NCBI Taxonomy" id="451379"/>
    <lineage>
        <taxon>Eukaryota</taxon>
        <taxon>Metazoa</taxon>
        <taxon>Ecdysozoa</taxon>
        <taxon>Nematoda</taxon>
        <taxon>Chromadorea</taxon>
        <taxon>Rhabditida</taxon>
        <taxon>Spirurina</taxon>
        <taxon>Oxyuridomorpha</taxon>
        <taxon>Oxyuroidea</taxon>
        <taxon>Oxyuridae</taxon>
        <taxon>Syphacia</taxon>
    </lineage>
</organism>
<dbReference type="GO" id="GO:0005669">
    <property type="term" value="C:transcription factor TFIID complex"/>
    <property type="evidence" value="ECO:0007669"/>
    <property type="project" value="InterPro"/>
</dbReference>
<feature type="compositionally biased region" description="Polar residues" evidence="7">
    <location>
        <begin position="92"/>
        <end position="102"/>
    </location>
</feature>
<keyword evidence="6" id="KW-0539">Nucleus</keyword>
<dbReference type="WBParaSite" id="SMUV_0000713701-mRNA-1">
    <property type="protein sequence ID" value="SMUV_0000713701-mRNA-1"/>
    <property type="gene ID" value="SMUV_0000713701"/>
</dbReference>
<dbReference type="STRING" id="451379.A0A0N5AR07"/>
<dbReference type="CDD" id="cd07981">
    <property type="entry name" value="HFD_TAF12"/>
    <property type="match status" value="1"/>
</dbReference>
<reference evidence="10" key="1">
    <citation type="submission" date="2017-02" db="UniProtKB">
        <authorList>
            <consortium name="WormBaseParasite"/>
        </authorList>
    </citation>
    <scope>IDENTIFICATION</scope>
</reference>
<keyword evidence="4" id="KW-0805">Transcription regulation</keyword>
<feature type="compositionally biased region" description="Low complexity" evidence="7">
    <location>
        <begin position="78"/>
        <end position="91"/>
    </location>
</feature>
<evidence type="ECO:0000256" key="1">
    <source>
        <dbReference type="ARBA" id="ARBA00004123"/>
    </source>
</evidence>
<dbReference type="InterPro" id="IPR009072">
    <property type="entry name" value="Histone-fold"/>
</dbReference>
<comment type="subcellular location">
    <subcellularLocation>
        <location evidence="1">Nucleus</location>
    </subcellularLocation>
</comment>
<feature type="region of interest" description="Disordered" evidence="7">
    <location>
        <begin position="16"/>
        <end position="204"/>
    </location>
</feature>
<dbReference type="Pfam" id="PF03847">
    <property type="entry name" value="TFIID_20kDa"/>
    <property type="match status" value="1"/>
</dbReference>
<feature type="domain" description="Transcription initiation factor TFIID subunit 12" evidence="8">
    <location>
        <begin position="361"/>
        <end position="427"/>
    </location>
</feature>
<dbReference type="InterPro" id="IPR003228">
    <property type="entry name" value="TFIID_TAF12_dom"/>
</dbReference>
<feature type="compositionally biased region" description="Polar residues" evidence="7">
    <location>
        <begin position="131"/>
        <end position="159"/>
    </location>
</feature>
<feature type="compositionally biased region" description="Polar residues" evidence="7">
    <location>
        <begin position="181"/>
        <end position="204"/>
    </location>
</feature>